<keyword evidence="3" id="KW-1185">Reference proteome</keyword>
<dbReference type="PRINTS" id="PR00111">
    <property type="entry name" value="ABHYDROLASE"/>
</dbReference>
<dbReference type="EMBL" id="JAAVJS010000008">
    <property type="protein sequence ID" value="NJX15299.1"/>
    <property type="molecule type" value="Genomic_DNA"/>
</dbReference>
<proteinExistence type="predicted"/>
<protein>
    <submittedName>
        <fullName evidence="2">Alpha/beta hydrolase</fullName>
    </submittedName>
</protein>
<comment type="caution">
    <text evidence="2">The sequence shown here is derived from an EMBL/GenBank/DDBJ whole genome shotgun (WGS) entry which is preliminary data.</text>
</comment>
<keyword evidence="2" id="KW-0378">Hydrolase</keyword>
<evidence type="ECO:0000259" key="1">
    <source>
        <dbReference type="Pfam" id="PF00561"/>
    </source>
</evidence>
<dbReference type="Proteomes" id="UP000760545">
    <property type="component" value="Unassembled WGS sequence"/>
</dbReference>
<sequence length="259" mass="29299">MILEYKGTNIYYTDTGKGRALVLLHGFLENANMWKPFISALSKKNRVICIDLLGHGKTGCLGYVHSMELMAEAVEAVLKKLKIRRSTFVGHSMGGYVALAFAEKNPDALRGLCLMNSTSRADSEEKKQNRDRAILAVKQNHKTFIRMAIANLFRPKNRKLFASTIKEITKEAQQTPLQGIVAALEGMKIRDDREALLHFTPFKKMMVLGKKDPVLDYEALVTQTQNTEVEVVEFPDGHMSQIENKDEFLQILTHFVENI</sequence>
<dbReference type="InterPro" id="IPR050266">
    <property type="entry name" value="AB_hydrolase_sf"/>
</dbReference>
<dbReference type="SUPFAM" id="SSF53474">
    <property type="entry name" value="alpha/beta-Hydrolases"/>
    <property type="match status" value="1"/>
</dbReference>
<organism evidence="2 3">
    <name type="scientific">Tamlana crocina</name>
    <dbReference type="NCBI Taxonomy" id="393006"/>
    <lineage>
        <taxon>Bacteria</taxon>
        <taxon>Pseudomonadati</taxon>
        <taxon>Bacteroidota</taxon>
        <taxon>Flavobacteriia</taxon>
        <taxon>Flavobacteriales</taxon>
        <taxon>Flavobacteriaceae</taxon>
        <taxon>Tamlana</taxon>
    </lineage>
</organism>
<reference evidence="2 3" key="1">
    <citation type="submission" date="2020-03" db="EMBL/GenBank/DDBJ databases">
        <title>Tamlana sp. nov, isolated from XXX.</title>
        <authorList>
            <person name="Cao W.R."/>
        </authorList>
    </citation>
    <scope>NUCLEOTIDE SEQUENCE [LARGE SCALE GENOMIC DNA]</scope>
    <source>
        <strain evidence="2 3">HST1-43</strain>
    </source>
</reference>
<dbReference type="Gene3D" id="3.40.50.1820">
    <property type="entry name" value="alpha/beta hydrolase"/>
    <property type="match status" value="1"/>
</dbReference>
<accession>A0ABX1DE00</accession>
<dbReference type="Pfam" id="PF00561">
    <property type="entry name" value="Abhydrolase_1"/>
    <property type="match status" value="1"/>
</dbReference>
<dbReference type="PANTHER" id="PTHR43798:SF33">
    <property type="entry name" value="HYDROLASE, PUTATIVE (AFU_ORTHOLOGUE AFUA_2G14860)-RELATED"/>
    <property type="match status" value="1"/>
</dbReference>
<dbReference type="PANTHER" id="PTHR43798">
    <property type="entry name" value="MONOACYLGLYCEROL LIPASE"/>
    <property type="match status" value="1"/>
</dbReference>
<gene>
    <name evidence="2" type="ORF">HC176_07330</name>
</gene>
<dbReference type="GO" id="GO:0016787">
    <property type="term" value="F:hydrolase activity"/>
    <property type="evidence" value="ECO:0007669"/>
    <property type="project" value="UniProtKB-KW"/>
</dbReference>
<dbReference type="InterPro" id="IPR000073">
    <property type="entry name" value="AB_hydrolase_1"/>
</dbReference>
<dbReference type="InterPro" id="IPR029058">
    <property type="entry name" value="AB_hydrolase_fold"/>
</dbReference>
<name>A0ABX1DE00_9FLAO</name>
<dbReference type="RefSeq" id="WP_167917544.1">
    <property type="nucleotide sequence ID" value="NZ_JAAVJS010000008.1"/>
</dbReference>
<evidence type="ECO:0000313" key="2">
    <source>
        <dbReference type="EMBL" id="NJX15299.1"/>
    </source>
</evidence>
<evidence type="ECO:0000313" key="3">
    <source>
        <dbReference type="Proteomes" id="UP000760545"/>
    </source>
</evidence>
<feature type="domain" description="AB hydrolase-1" evidence="1">
    <location>
        <begin position="20"/>
        <end position="244"/>
    </location>
</feature>